<dbReference type="AlphaFoldDB" id="A0AAE3G5G2"/>
<dbReference type="InterPro" id="IPR034154">
    <property type="entry name" value="TOPRIM_DnaG/twinkle"/>
</dbReference>
<dbReference type="CDD" id="cd01029">
    <property type="entry name" value="TOPRIM_primases"/>
    <property type="match status" value="1"/>
</dbReference>
<keyword evidence="5" id="KW-1185">Reference proteome</keyword>
<gene>
    <name evidence="4" type="ORF">J2T57_002623</name>
</gene>
<dbReference type="RefSeq" id="WP_253478961.1">
    <property type="nucleotide sequence ID" value="NZ_JALJXV010000006.1"/>
</dbReference>
<reference evidence="4" key="1">
    <citation type="submission" date="2022-03" db="EMBL/GenBank/DDBJ databases">
        <title>Genomic Encyclopedia of Type Strains, Phase III (KMG-III): the genomes of soil and plant-associated and newly described type strains.</title>
        <authorList>
            <person name="Whitman W."/>
        </authorList>
    </citation>
    <scope>NUCLEOTIDE SEQUENCE</scope>
    <source>
        <strain evidence="4">ANL 6-2</strain>
    </source>
</reference>
<dbReference type="Proteomes" id="UP001205843">
    <property type="component" value="Unassembled WGS sequence"/>
</dbReference>
<evidence type="ECO:0000256" key="1">
    <source>
        <dbReference type="SAM" id="Coils"/>
    </source>
</evidence>
<evidence type="ECO:0000259" key="3">
    <source>
        <dbReference type="Pfam" id="PF19263"/>
    </source>
</evidence>
<proteinExistence type="predicted"/>
<feature type="domain" description="NrS-1 polymerase-like helicase" evidence="3">
    <location>
        <begin position="519"/>
        <end position="628"/>
    </location>
</feature>
<dbReference type="InterPro" id="IPR027417">
    <property type="entry name" value="P-loop_NTPase"/>
</dbReference>
<name>A0AAE3G5G2_9GAMM</name>
<feature type="coiled-coil region" evidence="1">
    <location>
        <begin position="95"/>
        <end position="122"/>
    </location>
</feature>
<dbReference type="EMBL" id="JALJXV010000006">
    <property type="protein sequence ID" value="MCP1675473.1"/>
    <property type="molecule type" value="Genomic_DNA"/>
</dbReference>
<evidence type="ECO:0000256" key="2">
    <source>
        <dbReference type="SAM" id="MobiDB-lite"/>
    </source>
</evidence>
<evidence type="ECO:0000313" key="5">
    <source>
        <dbReference type="Proteomes" id="UP001205843"/>
    </source>
</evidence>
<dbReference type="Gene3D" id="3.40.50.300">
    <property type="entry name" value="P-loop containing nucleotide triphosphate hydrolases"/>
    <property type="match status" value="1"/>
</dbReference>
<keyword evidence="1" id="KW-0175">Coiled coil</keyword>
<dbReference type="Pfam" id="PF19263">
    <property type="entry name" value="DUF5906"/>
    <property type="match status" value="1"/>
</dbReference>
<sequence>MWENHDDVLAQVQSLGLRVDSLQVNSAKPVRCYVEGGGREKRGWYWLTDFRLPRQAGGEGLYIVGSFGYWQGNDHNKYKVKLNRKGPALTDADKKAIAERHRENARRAKAEREAEIKRAARRAANAWRHYTPEGTSDYLERKRVGAHGVRFAPNGSGTIAIPAMDAPGRVFCLQVIRGKNRGGKLEKQYWPKGAEIAGKWFQIGSPTAGGICLVVEGFATGATLHEATGLPVAVAFAANNLQPVAVELRRAYRGARILVCADDDYIQKCRACKQPTLVDSTVCEHCDEPHGQVNPGITAARAAAVAVSGAWVAPTFPGDRERKKLTDFNDLYHFPDGGLASVRVQVEEAIQRAGWQSVAGGATGAGNPQRGAGGRRAAQSVMSVDDAVERFLPLDDGTGKFVFDTWTRKIAHKDQMLALLPADSKLADVKRHPTWIHRGAYYLDEVGFDPSGKDAAVRLNTWKGWAMEPKQGNCETILAMLEYLCSAEENSQEVYDWLICWMAYPLQNPGAKMSSAVIMHGPQGTGKSAVFQALAQIYGDYSTVLNQRGLEDKFNQDWVESKLFLLAEEVVTRQEMWHIKNELKELVTGDWVRVRPMHMTAYRQRNQINIAYLSNEGQPLPIENDDRRHLVVWTPPQLKEEWYDELWLEIENGGVPALYNYLLNVNLEGWHPKKRPPMTQSKRDLIQLSKPSEDRFLDEWTAGELDHPIGPCGSKHLYTAYQRWCRANGVRFPRESNQFLGRLKKLNGWSSAPKYIYEDLHYAGSPRKQRMVIPPPEVLEKARKAKPADETLQVWLTDCFFAFQRSLEEPGPD</sequence>
<evidence type="ECO:0000313" key="4">
    <source>
        <dbReference type="EMBL" id="MCP1675473.1"/>
    </source>
</evidence>
<protein>
    <submittedName>
        <fullName evidence="4">DNA primase/helicase</fullName>
    </submittedName>
</protein>
<dbReference type="InterPro" id="IPR045455">
    <property type="entry name" value="NrS-1_pol-like_helicase"/>
</dbReference>
<organism evidence="4 5">
    <name type="scientific">Natronocella acetinitrilica</name>
    <dbReference type="NCBI Taxonomy" id="414046"/>
    <lineage>
        <taxon>Bacteria</taxon>
        <taxon>Pseudomonadati</taxon>
        <taxon>Pseudomonadota</taxon>
        <taxon>Gammaproteobacteria</taxon>
        <taxon>Chromatiales</taxon>
        <taxon>Ectothiorhodospiraceae</taxon>
        <taxon>Natronocella</taxon>
    </lineage>
</organism>
<accession>A0AAE3G5G2</accession>
<feature type="region of interest" description="Disordered" evidence="2">
    <location>
        <begin position="358"/>
        <end position="378"/>
    </location>
</feature>
<comment type="caution">
    <text evidence="4">The sequence shown here is derived from an EMBL/GenBank/DDBJ whole genome shotgun (WGS) entry which is preliminary data.</text>
</comment>
<dbReference type="SUPFAM" id="SSF52540">
    <property type="entry name" value="P-loop containing nucleoside triphosphate hydrolases"/>
    <property type="match status" value="1"/>
</dbReference>